<name>A0ABD3PUA9_9STRA</name>
<comment type="caution">
    <text evidence="1">The sequence shown here is derived from an EMBL/GenBank/DDBJ whole genome shotgun (WGS) entry which is preliminary data.</text>
</comment>
<protein>
    <submittedName>
        <fullName evidence="1">Uncharacterized protein</fullName>
    </submittedName>
</protein>
<sequence>MKTIGIDVPRCLWYPVGQVSPRGSWDGGASKNLFVGIGTSRAIQPLHFIGAIHGMEETSGRGMAIDDRGSGRALAPFVETFSKDDRIDGLIRKTFSKDGRIDGLIRRWATLACQR</sequence>
<evidence type="ECO:0000313" key="1">
    <source>
        <dbReference type="EMBL" id="KAL3791725.1"/>
    </source>
</evidence>
<proteinExistence type="predicted"/>
<reference evidence="1 2" key="1">
    <citation type="submission" date="2024-10" db="EMBL/GenBank/DDBJ databases">
        <title>Updated reference genomes for cyclostephanoid diatoms.</title>
        <authorList>
            <person name="Roberts W.R."/>
            <person name="Alverson A.J."/>
        </authorList>
    </citation>
    <scope>NUCLEOTIDE SEQUENCE [LARGE SCALE GENOMIC DNA]</scope>
    <source>
        <strain evidence="1 2">AJA276-08</strain>
    </source>
</reference>
<evidence type="ECO:0000313" key="2">
    <source>
        <dbReference type="Proteomes" id="UP001530315"/>
    </source>
</evidence>
<dbReference type="Proteomes" id="UP001530315">
    <property type="component" value="Unassembled WGS sequence"/>
</dbReference>
<dbReference type="AlphaFoldDB" id="A0ABD3PUA9"/>
<keyword evidence="2" id="KW-1185">Reference proteome</keyword>
<dbReference type="EMBL" id="JALLAZ020000581">
    <property type="protein sequence ID" value="KAL3791725.1"/>
    <property type="molecule type" value="Genomic_DNA"/>
</dbReference>
<accession>A0ABD3PUA9</accession>
<gene>
    <name evidence="1" type="ORF">ACHAW5_004894</name>
</gene>
<organism evidence="1 2">
    <name type="scientific">Stephanodiscus triporus</name>
    <dbReference type="NCBI Taxonomy" id="2934178"/>
    <lineage>
        <taxon>Eukaryota</taxon>
        <taxon>Sar</taxon>
        <taxon>Stramenopiles</taxon>
        <taxon>Ochrophyta</taxon>
        <taxon>Bacillariophyta</taxon>
        <taxon>Coscinodiscophyceae</taxon>
        <taxon>Thalassiosirophycidae</taxon>
        <taxon>Stephanodiscales</taxon>
        <taxon>Stephanodiscaceae</taxon>
        <taxon>Stephanodiscus</taxon>
    </lineage>
</organism>